<name>A0AAW2ZXC8_9TRYP</name>
<evidence type="ECO:0000256" key="1">
    <source>
        <dbReference type="SAM" id="MobiDB-lite"/>
    </source>
</evidence>
<keyword evidence="3" id="KW-1185">Reference proteome</keyword>
<sequence length="205" mass="21616">MSMRYTVAVLVVCGVEEADVNAVTRESTLQTTIFVSCAPPAVRAWRGSAGNSGGSAEGAGKRGTDTSALLLSAMRFQLPDKVPQLLDRLPVTQLVDLTVLSALPKRELQQCAERVSIPPLFCEKLVDHIYKNSLALRGPLRNKPYTAVSVRITYDSSTTVLLCGLPQSVVRGCAALGLAVPRSSDLDGAPVSPPSAGSDVILPAD</sequence>
<organism evidence="2 3">
    <name type="scientific">Leishmania utingensis</name>
    <dbReference type="NCBI Taxonomy" id="653362"/>
    <lineage>
        <taxon>Eukaryota</taxon>
        <taxon>Discoba</taxon>
        <taxon>Euglenozoa</taxon>
        <taxon>Kinetoplastea</taxon>
        <taxon>Metakinetoplastina</taxon>
        <taxon>Trypanosomatida</taxon>
        <taxon>Trypanosomatidae</taxon>
        <taxon>Leishmaniinae</taxon>
        <taxon>Leishmania</taxon>
    </lineage>
</organism>
<evidence type="ECO:0000313" key="3">
    <source>
        <dbReference type="Proteomes" id="UP001482455"/>
    </source>
</evidence>
<protein>
    <recommendedName>
        <fullName evidence="4">F-box domain-containing protein</fullName>
    </recommendedName>
</protein>
<dbReference type="AlphaFoldDB" id="A0AAW2ZXC8"/>
<accession>A0AAW2ZXC8</accession>
<gene>
    <name evidence="2" type="ORF">Q4I30_007266</name>
</gene>
<evidence type="ECO:0008006" key="4">
    <source>
        <dbReference type="Google" id="ProtNLM"/>
    </source>
</evidence>
<feature type="region of interest" description="Disordered" evidence="1">
    <location>
        <begin position="184"/>
        <end position="205"/>
    </location>
</feature>
<reference evidence="2 3" key="1">
    <citation type="submission" date="2024-02" db="EMBL/GenBank/DDBJ databases">
        <title>FIRST GENOME SEQUENCES OF Leishmania (Viannia) shawi, Leishmania (Viannia) lindenbergi AND Leishmania (Viannia) utingensis.</title>
        <authorList>
            <person name="Resadore F."/>
            <person name="Custodio M.G.F."/>
            <person name="Boite M.C."/>
            <person name="Cupolillo E."/>
            <person name="Ferreira G.E.M."/>
        </authorList>
    </citation>
    <scope>NUCLEOTIDE SEQUENCE [LARGE SCALE GENOMIC DNA]</scope>
    <source>
        <strain evidence="2 3">ITUB/BR/1977/M4964</strain>
    </source>
</reference>
<comment type="caution">
    <text evidence="2">The sequence shown here is derived from an EMBL/GenBank/DDBJ whole genome shotgun (WGS) entry which is preliminary data.</text>
</comment>
<evidence type="ECO:0000313" key="2">
    <source>
        <dbReference type="EMBL" id="KAL0494699.1"/>
    </source>
</evidence>
<proteinExistence type="predicted"/>
<dbReference type="EMBL" id="JBAMZL010000036">
    <property type="protein sequence ID" value="KAL0494699.1"/>
    <property type="molecule type" value="Genomic_DNA"/>
</dbReference>
<dbReference type="Proteomes" id="UP001482455">
    <property type="component" value="Unassembled WGS sequence"/>
</dbReference>